<organism evidence="2 3">
    <name type="scientific">Pseudomonas paralactis</name>
    <dbReference type="NCBI Taxonomy" id="1615673"/>
    <lineage>
        <taxon>Bacteria</taxon>
        <taxon>Pseudomonadati</taxon>
        <taxon>Pseudomonadota</taxon>
        <taxon>Gammaproteobacteria</taxon>
        <taxon>Pseudomonadales</taxon>
        <taxon>Pseudomonadaceae</taxon>
        <taxon>Pseudomonas</taxon>
    </lineage>
</organism>
<proteinExistence type="predicted"/>
<keyword evidence="2" id="KW-0808">Transferase</keyword>
<gene>
    <name evidence="2" type="ORF">TX23_13395</name>
</gene>
<dbReference type="InterPro" id="IPR001296">
    <property type="entry name" value="Glyco_trans_1"/>
</dbReference>
<dbReference type="RefSeq" id="WP_057702553.1">
    <property type="nucleotide sequence ID" value="NZ_JYLN01000004.1"/>
</dbReference>
<dbReference type="CDD" id="cd03801">
    <property type="entry name" value="GT4_PimA-like"/>
    <property type="match status" value="1"/>
</dbReference>
<evidence type="ECO:0000259" key="1">
    <source>
        <dbReference type="Pfam" id="PF00534"/>
    </source>
</evidence>
<dbReference type="Gene3D" id="3.40.50.2000">
    <property type="entry name" value="Glycogen Phosphorylase B"/>
    <property type="match status" value="2"/>
</dbReference>
<dbReference type="Pfam" id="PF00534">
    <property type="entry name" value="Glycos_transf_1"/>
    <property type="match status" value="1"/>
</dbReference>
<dbReference type="PANTHER" id="PTHR45947">
    <property type="entry name" value="SULFOQUINOVOSYL TRANSFERASE SQD2"/>
    <property type="match status" value="1"/>
</dbReference>
<feature type="domain" description="Glycosyl transferase family 1" evidence="1">
    <location>
        <begin position="192"/>
        <end position="312"/>
    </location>
</feature>
<protein>
    <submittedName>
        <fullName evidence="2">Glycosyl transferase</fullName>
    </submittedName>
</protein>
<dbReference type="PATRIC" id="fig|1615673.3.peg.3737"/>
<comment type="caution">
    <text evidence="2">The sequence shown here is derived from an EMBL/GenBank/DDBJ whole genome shotgun (WGS) entry which is preliminary data.</text>
</comment>
<dbReference type="PANTHER" id="PTHR45947:SF3">
    <property type="entry name" value="SULFOQUINOVOSYL TRANSFERASE SQD2"/>
    <property type="match status" value="1"/>
</dbReference>
<evidence type="ECO:0000313" key="3">
    <source>
        <dbReference type="Proteomes" id="UP000050852"/>
    </source>
</evidence>
<dbReference type="EMBL" id="JYLN01000004">
    <property type="protein sequence ID" value="KRP72340.1"/>
    <property type="molecule type" value="Genomic_DNA"/>
</dbReference>
<reference evidence="2 3" key="1">
    <citation type="submission" date="2015-02" db="EMBL/GenBank/DDBJ databases">
        <title>Two Pseudomonas sp. nov., isolated from raw milk.</title>
        <authorList>
            <person name="Wenning M."/>
            <person name="von Neubeck M."/>
            <person name="Huptas C."/>
            <person name="Scherer S."/>
        </authorList>
    </citation>
    <scope>NUCLEOTIDE SEQUENCE [LARGE SCALE GENOMIC DNA]</scope>
    <source>
        <strain evidence="2 3">DSM 29164</strain>
    </source>
</reference>
<sequence>MSILNIMWAGGTAFASVQKVHQQILSHADKSVSVHTWLLQGRAIRNDCLTEQPVEWDLSSARLKGRHLWKLLMPWMRARFQKALPEDLQVVLLDGIGVARVLLPVLKRLPHVRAVVIFHGTTRLRSVDKKLIAQFPASQLTLTAVSQTLAGTLECYLQRPVAVLRSAFDPAVFRAAALPREQARTRLGLSVSDSPVLGAVGRLVEGKGFACLLESFASVSADKPDARLVIIGEGRAREALEARIEQLGLQGRVSLPGHLPEAATLYRAFDWVAIPSSEEGLGLILQEAVMAGVPVLTSDLAVFREQLGDAGWYAPVDDPVAWGELMECAFATSCDAVVETQSRVLAPEQAWDDFKQTTERLFSCR</sequence>
<accession>A0A0R3ANE9</accession>
<dbReference type="OrthoDB" id="9792269at2"/>
<dbReference type="AlphaFoldDB" id="A0A0R3ANE9"/>
<dbReference type="Proteomes" id="UP000050852">
    <property type="component" value="Unassembled WGS sequence"/>
</dbReference>
<dbReference type="InterPro" id="IPR050194">
    <property type="entry name" value="Glycosyltransferase_grp1"/>
</dbReference>
<name>A0A0R3ANE9_9PSED</name>
<dbReference type="SUPFAM" id="SSF53756">
    <property type="entry name" value="UDP-Glycosyltransferase/glycogen phosphorylase"/>
    <property type="match status" value="1"/>
</dbReference>
<evidence type="ECO:0000313" key="2">
    <source>
        <dbReference type="EMBL" id="KRP72340.1"/>
    </source>
</evidence>
<dbReference type="GO" id="GO:0016757">
    <property type="term" value="F:glycosyltransferase activity"/>
    <property type="evidence" value="ECO:0007669"/>
    <property type="project" value="InterPro"/>
</dbReference>